<feature type="transmembrane region" description="Helical" evidence="12">
    <location>
        <begin position="379"/>
        <end position="401"/>
    </location>
</feature>
<dbReference type="InterPro" id="IPR009447">
    <property type="entry name" value="PIGW/GWT1"/>
</dbReference>
<dbReference type="GO" id="GO:0072659">
    <property type="term" value="P:protein localization to plasma membrane"/>
    <property type="evidence" value="ECO:0007669"/>
    <property type="project" value="TreeGrafter"/>
</dbReference>
<evidence type="ECO:0000256" key="9">
    <source>
        <dbReference type="ARBA" id="ARBA00022989"/>
    </source>
</evidence>
<dbReference type="Pfam" id="PF06423">
    <property type="entry name" value="GWT1"/>
    <property type="match status" value="1"/>
</dbReference>
<feature type="region of interest" description="Disordered" evidence="11">
    <location>
        <begin position="579"/>
        <end position="600"/>
    </location>
</feature>
<feature type="transmembrane region" description="Helical" evidence="12">
    <location>
        <begin position="353"/>
        <end position="373"/>
    </location>
</feature>
<dbReference type="OrthoDB" id="421993at2759"/>
<organism evidence="14 15">
    <name type="scientific">Ascosphaera apis ARSEF 7405</name>
    <dbReference type="NCBI Taxonomy" id="392613"/>
    <lineage>
        <taxon>Eukaryota</taxon>
        <taxon>Fungi</taxon>
        <taxon>Dikarya</taxon>
        <taxon>Ascomycota</taxon>
        <taxon>Pezizomycotina</taxon>
        <taxon>Eurotiomycetes</taxon>
        <taxon>Eurotiomycetidae</taxon>
        <taxon>Onygenales</taxon>
        <taxon>Ascosphaeraceae</taxon>
        <taxon>Ascosphaera</taxon>
    </lineage>
</organism>
<keyword evidence="10 12" id="KW-0472">Membrane</keyword>
<dbReference type="PROSITE" id="PS00571">
    <property type="entry name" value="AMIDASES"/>
    <property type="match status" value="1"/>
</dbReference>
<dbReference type="GO" id="GO:0005789">
    <property type="term" value="C:endoplasmic reticulum membrane"/>
    <property type="evidence" value="ECO:0007669"/>
    <property type="project" value="UniProtKB-SubCell"/>
</dbReference>
<feature type="compositionally biased region" description="Polar residues" evidence="11">
    <location>
        <begin position="25"/>
        <end position="34"/>
    </location>
</feature>
<comment type="pathway">
    <text evidence="3">Glycolipid biosynthesis; glycosylphosphatidylinositol-anchor biosynthesis.</text>
</comment>
<keyword evidence="9 12" id="KW-1133">Transmembrane helix</keyword>
<evidence type="ECO:0000256" key="8">
    <source>
        <dbReference type="ARBA" id="ARBA00022692"/>
    </source>
</evidence>
<dbReference type="InterPro" id="IPR023631">
    <property type="entry name" value="Amidase_dom"/>
</dbReference>
<dbReference type="Pfam" id="PF01425">
    <property type="entry name" value="Amidase"/>
    <property type="match status" value="1"/>
</dbReference>
<comment type="function">
    <text evidence="1">Probable acetyltransferase, which acetylates the inositol ring of phosphatidylinositol during biosynthesis of GPI-anchor.</text>
</comment>
<proteinExistence type="inferred from homology"/>
<dbReference type="PANTHER" id="PTHR20661:SF0">
    <property type="entry name" value="PHOSPHATIDYLINOSITOL-GLYCAN BIOSYNTHESIS CLASS W PROTEIN"/>
    <property type="match status" value="1"/>
</dbReference>
<evidence type="ECO:0000256" key="4">
    <source>
        <dbReference type="ARBA" id="ARBA00007559"/>
    </source>
</evidence>
<feature type="domain" description="Amidase" evidence="13">
    <location>
        <begin position="492"/>
        <end position="899"/>
    </location>
</feature>
<dbReference type="GO" id="GO:0006506">
    <property type="term" value="P:GPI anchor biosynthetic process"/>
    <property type="evidence" value="ECO:0007669"/>
    <property type="project" value="UniProtKB-UniPathway"/>
</dbReference>
<evidence type="ECO:0000313" key="14">
    <source>
        <dbReference type="EMBL" id="KZZ93114.1"/>
    </source>
</evidence>
<evidence type="ECO:0000256" key="3">
    <source>
        <dbReference type="ARBA" id="ARBA00004687"/>
    </source>
</evidence>
<protein>
    <recommendedName>
        <fullName evidence="6">GPI-anchored wall transfer protein 1</fullName>
    </recommendedName>
</protein>
<keyword evidence="15" id="KW-1185">Reference proteome</keyword>
<feature type="transmembrane region" description="Helical" evidence="12">
    <location>
        <begin position="151"/>
        <end position="171"/>
    </location>
</feature>
<reference evidence="14 15" key="1">
    <citation type="journal article" date="2016" name="Genome Biol. Evol.">
        <title>Divergent and convergent evolution of fungal pathogenicity.</title>
        <authorList>
            <person name="Shang Y."/>
            <person name="Xiao G."/>
            <person name="Zheng P."/>
            <person name="Cen K."/>
            <person name="Zhan S."/>
            <person name="Wang C."/>
        </authorList>
    </citation>
    <scope>NUCLEOTIDE SEQUENCE [LARGE SCALE GENOMIC DNA]</scope>
    <source>
        <strain evidence="14 15">ARSEF 7405</strain>
    </source>
</reference>
<gene>
    <name evidence="14" type="ORF">AAP_02580</name>
</gene>
<dbReference type="PANTHER" id="PTHR20661">
    <property type="entry name" value="PHOSPHATIDYLINOSITOL-GLYCAN BIOSYNTHESIS CLASS W PROTEIN"/>
    <property type="match status" value="1"/>
</dbReference>
<evidence type="ECO:0000256" key="12">
    <source>
        <dbReference type="SAM" id="Phobius"/>
    </source>
</evidence>
<evidence type="ECO:0000259" key="13">
    <source>
        <dbReference type="Pfam" id="PF01425"/>
    </source>
</evidence>
<feature type="compositionally biased region" description="Polar residues" evidence="11">
    <location>
        <begin position="579"/>
        <end position="591"/>
    </location>
</feature>
<feature type="compositionally biased region" description="Polar residues" evidence="11">
    <location>
        <begin position="7"/>
        <end position="16"/>
    </location>
</feature>
<dbReference type="Gene3D" id="3.90.1300.10">
    <property type="entry name" value="Amidase signature (AS) domain"/>
    <property type="match status" value="1"/>
</dbReference>
<dbReference type="AlphaFoldDB" id="A0A167ZUN7"/>
<comment type="subcellular location">
    <subcellularLocation>
        <location evidence="2">Endoplasmic reticulum membrane</location>
        <topology evidence="2">Multi-pass membrane protein</topology>
    </subcellularLocation>
</comment>
<evidence type="ECO:0000256" key="5">
    <source>
        <dbReference type="ARBA" id="ARBA00009199"/>
    </source>
</evidence>
<feature type="region of interest" description="Disordered" evidence="11">
    <location>
        <begin position="423"/>
        <end position="449"/>
    </location>
</feature>
<dbReference type="VEuPathDB" id="FungiDB:AAP_02580"/>
<feature type="transmembrane region" description="Helical" evidence="12">
    <location>
        <begin position="298"/>
        <end position="321"/>
    </location>
</feature>
<feature type="transmembrane region" description="Helical" evidence="12">
    <location>
        <begin position="48"/>
        <end position="68"/>
    </location>
</feature>
<evidence type="ECO:0000256" key="11">
    <source>
        <dbReference type="SAM" id="MobiDB-lite"/>
    </source>
</evidence>
<feature type="transmembrane region" description="Helical" evidence="12">
    <location>
        <begin position="258"/>
        <end position="278"/>
    </location>
</feature>
<comment type="caution">
    <text evidence="14">The sequence shown here is derived from an EMBL/GenBank/DDBJ whole genome shotgun (WGS) entry which is preliminary data.</text>
</comment>
<dbReference type="SUPFAM" id="SSF75304">
    <property type="entry name" value="Amidase signature (AS) enzymes"/>
    <property type="match status" value="1"/>
</dbReference>
<feature type="region of interest" description="Disordered" evidence="11">
    <location>
        <begin position="1"/>
        <end position="34"/>
    </location>
</feature>
<name>A0A167ZUN7_9EURO</name>
<evidence type="ECO:0000256" key="2">
    <source>
        <dbReference type="ARBA" id="ARBA00004477"/>
    </source>
</evidence>
<evidence type="ECO:0000256" key="10">
    <source>
        <dbReference type="ARBA" id="ARBA00023136"/>
    </source>
</evidence>
<dbReference type="GO" id="GO:0032216">
    <property type="term" value="F:glucosaminyl-phosphatidylinositol O-acyltransferase activity"/>
    <property type="evidence" value="ECO:0007669"/>
    <property type="project" value="TreeGrafter"/>
</dbReference>
<accession>A0A167ZUN7</accession>
<keyword evidence="8 12" id="KW-0812">Transmembrane</keyword>
<sequence>MLCFTPITHTSSSGASSKRKPKQPLKQSAPHQSRTLSRLPVRPFITTYRGAMLIITCLAILAVDFRIFPRRFAKVETWGTSLMDLGVGSFVFSGGIVSARQVLKDRDAGSSKSLPGRLLVAMRHSIPLFVLGLIRLYSVKGLDYAEHVTEYGVHWNFFFTLAFLGPFVEIFHSATTVIPSYEALALIVAIAYQVVLESTTLKEYILISPRGSSLLSKNREGVFSFTGYFAIFLAGRATGMQAIPRDFSRDPEGARRNLLLRLAAWSGIWSVMFYFNSYSAFGYGAAIPVSRRLANMPYVLWTAAFNNSQLFLFCLIETVFFPSVYRSIEATGEEEAIAFSTSRVMDVYNKNGLAIFLLANLLTGAVNLGMNTLDATPAMSLAVLIGYSGISTFGFVQNYLWRNAGFGVLRDITDLEHYSPRYDPTVIPATDPDAKPRELPTPSRRTSDDGYYSSADYRALYLAKETTPSAVVEALLPLIRRDITPPGEHSVAFLESKIDLVRHAAAESTKRYEQGRSLGPLDGVPIAVKDEVDVAGYKRTVGSVLEFTGPETSWCVKVLEKAGAIVVGKTNMHEFGLDTTNNNPSTGTPRNPHNPEYYTGGSSGGSGYAVSAGLIPLAHGADGGGSIRVPSNYCGIYGLKPSHGRISGSPTIEIATTTGVHGPMAATIDDLALGYRIMATPDPDNETSKAFPDPLTTIPTAEEVASRPKIIGVFKDWINRSDEVVLQSFKKVIDYYENKKGYTVVDISIPYIPEGQKAHALTILCEIASSLTPEQVAQVTAPNKVLISVGNQTKSADFLAAQRLRSLLMRHLAFLFEKYPGLIIATPTTPTAGAKIIGGDTDLVHGISHADASLRSMEYVFLANFTGCPAISCPIGYEEKTEVPIAIMGMGEWGSEEFLIEWARDSEDFLKGVSPNGGLKRPAGKLMSNKGTNWVDVIALVNSNQSS</sequence>
<comment type="similarity">
    <text evidence="4">Belongs to the PIGW family.</text>
</comment>
<feature type="transmembrane region" description="Helical" evidence="12">
    <location>
        <begin position="120"/>
        <end position="139"/>
    </location>
</feature>
<evidence type="ECO:0000256" key="6">
    <source>
        <dbReference type="ARBA" id="ARBA00014495"/>
    </source>
</evidence>
<keyword evidence="7" id="KW-0337">GPI-anchor biosynthesis</keyword>
<evidence type="ECO:0000256" key="1">
    <source>
        <dbReference type="ARBA" id="ARBA00002531"/>
    </source>
</evidence>
<evidence type="ECO:0000313" key="15">
    <source>
        <dbReference type="Proteomes" id="UP000242877"/>
    </source>
</evidence>
<dbReference type="UniPathway" id="UPA00196"/>
<comment type="similarity">
    <text evidence="5">Belongs to the amidase family.</text>
</comment>
<dbReference type="InterPro" id="IPR020556">
    <property type="entry name" value="Amidase_CS"/>
</dbReference>
<feature type="transmembrane region" description="Helical" evidence="12">
    <location>
        <begin position="221"/>
        <end position="238"/>
    </location>
</feature>
<feature type="transmembrane region" description="Helical" evidence="12">
    <location>
        <begin position="183"/>
        <end position="201"/>
    </location>
</feature>
<dbReference type="EMBL" id="AZGZ01000009">
    <property type="protein sequence ID" value="KZZ93114.1"/>
    <property type="molecule type" value="Genomic_DNA"/>
</dbReference>
<evidence type="ECO:0000256" key="7">
    <source>
        <dbReference type="ARBA" id="ARBA00022502"/>
    </source>
</evidence>
<dbReference type="Proteomes" id="UP000242877">
    <property type="component" value="Unassembled WGS sequence"/>
</dbReference>
<keyword evidence="14" id="KW-0808">Transferase</keyword>
<feature type="transmembrane region" description="Helical" evidence="12">
    <location>
        <begin position="80"/>
        <end position="99"/>
    </location>
</feature>
<dbReference type="InterPro" id="IPR036928">
    <property type="entry name" value="AS_sf"/>
</dbReference>